<dbReference type="InterPro" id="IPR052024">
    <property type="entry name" value="Methanogen_methyltrans"/>
</dbReference>
<dbReference type="Gene3D" id="3.20.20.210">
    <property type="match status" value="1"/>
</dbReference>
<proteinExistence type="predicted"/>
<comment type="caution">
    <text evidence="2">The sequence shown here is derived from an EMBL/GenBank/DDBJ whole genome shotgun (WGS) entry which is preliminary data.</text>
</comment>
<dbReference type="PANTHER" id="PTHR47099:SF1">
    <property type="entry name" value="METHYLCOBAMIDE:COM METHYLTRANSFERASE MTBA"/>
    <property type="match status" value="1"/>
</dbReference>
<accession>A0A2G6KKG2</accession>
<dbReference type="InterPro" id="IPR000257">
    <property type="entry name" value="Uroporphyrinogen_deCOase"/>
</dbReference>
<protein>
    <recommendedName>
        <fullName evidence="1">Uroporphyrinogen decarboxylase (URO-D) domain-containing protein</fullName>
    </recommendedName>
</protein>
<dbReference type="SUPFAM" id="SSF51726">
    <property type="entry name" value="UROD/MetE-like"/>
    <property type="match status" value="1"/>
</dbReference>
<name>A0A2G6KKG2_9BACT</name>
<dbReference type="PANTHER" id="PTHR47099">
    <property type="entry name" value="METHYLCOBAMIDE:COM METHYLTRANSFERASE MTBA"/>
    <property type="match status" value="1"/>
</dbReference>
<dbReference type="GO" id="GO:0006779">
    <property type="term" value="P:porphyrin-containing compound biosynthetic process"/>
    <property type="evidence" value="ECO:0007669"/>
    <property type="project" value="InterPro"/>
</dbReference>
<feature type="domain" description="Uroporphyrinogen decarboxylase (URO-D)" evidence="1">
    <location>
        <begin position="9"/>
        <end position="313"/>
    </location>
</feature>
<evidence type="ECO:0000313" key="2">
    <source>
        <dbReference type="EMBL" id="PIE36146.1"/>
    </source>
</evidence>
<organism evidence="2 3">
    <name type="scientific">candidate division KSB3 bacterium</name>
    <dbReference type="NCBI Taxonomy" id="2044937"/>
    <lineage>
        <taxon>Bacteria</taxon>
        <taxon>candidate division KSB3</taxon>
    </lineage>
</organism>
<dbReference type="GO" id="GO:0004853">
    <property type="term" value="F:uroporphyrinogen decarboxylase activity"/>
    <property type="evidence" value="ECO:0007669"/>
    <property type="project" value="InterPro"/>
</dbReference>
<evidence type="ECO:0000259" key="1">
    <source>
        <dbReference type="Pfam" id="PF01208"/>
    </source>
</evidence>
<gene>
    <name evidence="2" type="ORF">CSA56_01305</name>
</gene>
<dbReference type="Pfam" id="PF01208">
    <property type="entry name" value="URO-D"/>
    <property type="match status" value="1"/>
</dbReference>
<sequence length="315" mass="35965">MKRRTTVNKKERVLAAIHGKEVDYIPYTMWYHFGTQFMPGEKAAEVVIAFYERFDLDLAKVMNDYAYPLPDGIDRINSIEDWKQMKPLKASEGGFAEQLKLLKVVADHVKDDAFFVDTIFDPFYVAQRTGKNIIFDLMREHPEDFKLGLEAITESLRNYVKALLDLGAAGIFLAVNGASTDVLTPDEFKEFVKPYSLRVLDAVKDRSAFNITHIHGEHIMFEEFLDYPVQVLSWEQAYVPPSLAEARKMTDCCLMGGLDERMPNFVHANDLEAQVEQACQETQGRKFIFAPGCSLPPDMPVEQIEIIRNAVRKGR</sequence>
<dbReference type="AlphaFoldDB" id="A0A2G6KKG2"/>
<dbReference type="InterPro" id="IPR038071">
    <property type="entry name" value="UROD/MetE-like_sf"/>
</dbReference>
<dbReference type="Proteomes" id="UP000230821">
    <property type="component" value="Unassembled WGS sequence"/>
</dbReference>
<reference evidence="2 3" key="1">
    <citation type="submission" date="2017-10" db="EMBL/GenBank/DDBJ databases">
        <title>Novel microbial diversity and functional potential in the marine mammal oral microbiome.</title>
        <authorList>
            <person name="Dudek N.K."/>
            <person name="Sun C.L."/>
            <person name="Burstein D."/>
            <person name="Kantor R.S."/>
            <person name="Aliaga Goltsman D.S."/>
            <person name="Bik E.M."/>
            <person name="Thomas B.C."/>
            <person name="Banfield J.F."/>
            <person name="Relman D.A."/>
        </authorList>
    </citation>
    <scope>NUCLEOTIDE SEQUENCE [LARGE SCALE GENOMIC DNA]</scope>
    <source>
        <strain evidence="2">DOLJORAL78_47_16</strain>
    </source>
</reference>
<evidence type="ECO:0000313" key="3">
    <source>
        <dbReference type="Proteomes" id="UP000230821"/>
    </source>
</evidence>
<dbReference type="EMBL" id="PDSK01000024">
    <property type="protein sequence ID" value="PIE36146.1"/>
    <property type="molecule type" value="Genomic_DNA"/>
</dbReference>